<protein>
    <submittedName>
        <fullName evidence="1">Uncharacterized protein</fullName>
    </submittedName>
</protein>
<evidence type="ECO:0000313" key="2">
    <source>
        <dbReference type="Proteomes" id="UP001043456"/>
    </source>
</evidence>
<dbReference type="RefSeq" id="XP_043156024.1">
    <property type="nucleotide sequence ID" value="XM_043300089.1"/>
</dbReference>
<evidence type="ECO:0000313" key="1">
    <source>
        <dbReference type="EMBL" id="GIJ85277.1"/>
    </source>
</evidence>
<dbReference type="Proteomes" id="UP001043456">
    <property type="component" value="Unassembled WGS sequence"/>
</dbReference>
<sequence length="87" mass="9374">MVNIPIKCAGPPPVNWTAWGHLSSCGIADVARGELQLFDFDRVSSYGEYTVNNYCLGHGRSPGSESPLGRESGHLYTCFLGLEINGS</sequence>
<reference evidence="1 2" key="1">
    <citation type="submission" date="2018-10" db="EMBL/GenBank/DDBJ databases">
        <title>Pan-genome distribution and transcriptional activeness of fungal secondary metabolism genes in Aspergillus section Fumigati.</title>
        <authorList>
            <person name="Takahashi H."/>
            <person name="Umemura M."/>
            <person name="Ninomiya A."/>
            <person name="Kusuya Y."/>
            <person name="Urayama S."/>
            <person name="Shimizu M."/>
            <person name="Watanabe A."/>
            <person name="Kamei K."/>
            <person name="Yaguchi T."/>
            <person name="Hagiwara D."/>
        </authorList>
    </citation>
    <scope>NUCLEOTIDE SEQUENCE [LARGE SCALE GENOMIC DNA]</scope>
    <source>
        <strain evidence="1 2">IFM 55266</strain>
    </source>
</reference>
<comment type="caution">
    <text evidence="1">The sequence shown here is derived from an EMBL/GenBank/DDBJ whole genome shotgun (WGS) entry which is preliminary data.</text>
</comment>
<accession>A0A9P3B5Y9</accession>
<proteinExistence type="predicted"/>
<dbReference type="GeneID" id="67002745"/>
<organism evidence="1 2">
    <name type="scientific">Aspergillus pseudoviridinutans</name>
    <dbReference type="NCBI Taxonomy" id="1517512"/>
    <lineage>
        <taxon>Eukaryota</taxon>
        <taxon>Fungi</taxon>
        <taxon>Dikarya</taxon>
        <taxon>Ascomycota</taxon>
        <taxon>Pezizomycotina</taxon>
        <taxon>Eurotiomycetes</taxon>
        <taxon>Eurotiomycetidae</taxon>
        <taxon>Eurotiales</taxon>
        <taxon>Aspergillaceae</taxon>
        <taxon>Aspergillus</taxon>
        <taxon>Aspergillus subgen. Fumigati</taxon>
    </lineage>
</organism>
<name>A0A9P3B5Y9_9EURO</name>
<dbReference type="OrthoDB" id="10375211at2759"/>
<keyword evidence="2" id="KW-1185">Reference proteome</keyword>
<dbReference type="AlphaFoldDB" id="A0A9P3B5Y9"/>
<gene>
    <name evidence="1" type="ORF">Asppvi_004133</name>
</gene>
<dbReference type="EMBL" id="BHVY01000003">
    <property type="protein sequence ID" value="GIJ85277.1"/>
    <property type="molecule type" value="Genomic_DNA"/>
</dbReference>